<accession>A0A1Z1WGP5</accession>
<reference evidence="2 3" key="1">
    <citation type="submission" date="2017-05" db="EMBL/GenBank/DDBJ databases">
        <title>Streptomyces alboflavus Genome sequencing and assembly.</title>
        <authorList>
            <person name="Wang Y."/>
            <person name="Du B."/>
            <person name="Ding Y."/>
            <person name="Liu H."/>
            <person name="Hou Q."/>
            <person name="Liu K."/>
            <person name="Wang C."/>
            <person name="Yao L."/>
        </authorList>
    </citation>
    <scope>NUCLEOTIDE SEQUENCE [LARGE SCALE GENOMIC DNA]</scope>
    <source>
        <strain evidence="2 3">MDJK44</strain>
    </source>
</reference>
<sequence>MTWTLPPDSAAPRSSNAAPSAAYVTVPGSSTGALNSAQRYRGSSPTAMPLCSATQRANVHMPCAMGRGKPKGRAVAGRRWMGLRSPETDA</sequence>
<organism evidence="2 3">
    <name type="scientific">Streptomyces alboflavus</name>
    <dbReference type="NCBI Taxonomy" id="67267"/>
    <lineage>
        <taxon>Bacteria</taxon>
        <taxon>Bacillati</taxon>
        <taxon>Actinomycetota</taxon>
        <taxon>Actinomycetes</taxon>
        <taxon>Kitasatosporales</taxon>
        <taxon>Streptomycetaceae</taxon>
        <taxon>Streptomyces</taxon>
    </lineage>
</organism>
<dbReference type="AlphaFoldDB" id="A0A1Z1WGP5"/>
<proteinExistence type="predicted"/>
<evidence type="ECO:0000256" key="1">
    <source>
        <dbReference type="SAM" id="MobiDB-lite"/>
    </source>
</evidence>
<protein>
    <submittedName>
        <fullName evidence="2">Uncharacterized protein</fullName>
    </submittedName>
</protein>
<dbReference type="Proteomes" id="UP000195880">
    <property type="component" value="Chromosome"/>
</dbReference>
<dbReference type="EMBL" id="CP021748">
    <property type="protein sequence ID" value="ARX85540.1"/>
    <property type="molecule type" value="Genomic_DNA"/>
</dbReference>
<evidence type="ECO:0000313" key="3">
    <source>
        <dbReference type="Proteomes" id="UP000195880"/>
    </source>
</evidence>
<keyword evidence="3" id="KW-1185">Reference proteome</keyword>
<feature type="region of interest" description="Disordered" evidence="1">
    <location>
        <begin position="62"/>
        <end position="90"/>
    </location>
</feature>
<gene>
    <name evidence="2" type="ORF">SMD44_05004</name>
</gene>
<dbReference type="KEGG" id="salf:SMD44_05004"/>
<name>A0A1Z1WGP5_9ACTN</name>
<evidence type="ECO:0000313" key="2">
    <source>
        <dbReference type="EMBL" id="ARX85540.1"/>
    </source>
</evidence>